<dbReference type="EMBL" id="BOOG01000021">
    <property type="protein sequence ID" value="GIH70340.1"/>
    <property type="molecule type" value="Genomic_DNA"/>
</dbReference>
<dbReference type="RefSeq" id="WP_204016059.1">
    <property type="nucleotide sequence ID" value="NZ_BOOG01000021.1"/>
</dbReference>
<keyword evidence="2" id="KW-1185">Reference proteome</keyword>
<sequence length="131" mass="14393">MSVEGLVAAGRRAALALMRDTCVIERASGERVFDPSTGQYTQAWETVYTGPCRVKQTGGTAETPYGDAQSITLHRYEVRLPWTAAPQVQREDRMTVTTSDDTWLVGRPLEVVDVGFASTGMARRLVVEDKA</sequence>
<evidence type="ECO:0000313" key="1">
    <source>
        <dbReference type="EMBL" id="GIH70340.1"/>
    </source>
</evidence>
<dbReference type="Pfam" id="PF19586">
    <property type="entry name" value="DUF6093"/>
    <property type="match status" value="1"/>
</dbReference>
<dbReference type="AlphaFoldDB" id="A0A8J3VZQ2"/>
<gene>
    <name evidence="1" type="ORF">Mth01_25930</name>
</gene>
<evidence type="ECO:0008006" key="3">
    <source>
        <dbReference type="Google" id="ProtNLM"/>
    </source>
</evidence>
<protein>
    <recommendedName>
        <fullName evidence="3">Head-to-tail stopper</fullName>
    </recommendedName>
</protein>
<comment type="caution">
    <text evidence="1">The sequence shown here is derived from an EMBL/GenBank/DDBJ whole genome shotgun (WGS) entry which is preliminary data.</text>
</comment>
<evidence type="ECO:0000313" key="2">
    <source>
        <dbReference type="Proteomes" id="UP000610966"/>
    </source>
</evidence>
<dbReference type="Proteomes" id="UP000610966">
    <property type="component" value="Unassembled WGS sequence"/>
</dbReference>
<organism evidence="1 2">
    <name type="scientific">Sphaerimonospora thailandensis</name>
    <dbReference type="NCBI Taxonomy" id="795644"/>
    <lineage>
        <taxon>Bacteria</taxon>
        <taxon>Bacillati</taxon>
        <taxon>Actinomycetota</taxon>
        <taxon>Actinomycetes</taxon>
        <taxon>Streptosporangiales</taxon>
        <taxon>Streptosporangiaceae</taxon>
        <taxon>Sphaerimonospora</taxon>
    </lineage>
</organism>
<reference evidence="1" key="1">
    <citation type="submission" date="2021-01" db="EMBL/GenBank/DDBJ databases">
        <title>Whole genome shotgun sequence of Sphaerimonospora thailandensis NBRC 107569.</title>
        <authorList>
            <person name="Komaki H."/>
            <person name="Tamura T."/>
        </authorList>
    </citation>
    <scope>NUCLEOTIDE SEQUENCE</scope>
    <source>
        <strain evidence="1">NBRC 107569</strain>
    </source>
</reference>
<accession>A0A8J3VZQ2</accession>
<dbReference type="InterPro" id="IPR046075">
    <property type="entry name" value="DUF6093"/>
</dbReference>
<name>A0A8J3VZQ2_9ACTN</name>
<proteinExistence type="predicted"/>